<dbReference type="PANTHER" id="PTHR31793:SF27">
    <property type="entry name" value="NOVEL THIOESTERASE SUPERFAMILY DOMAIN AND SAPOSIN A-TYPE DOMAIN CONTAINING PROTEIN (0610012H03RIK)"/>
    <property type="match status" value="1"/>
</dbReference>
<dbReference type="InterPro" id="IPR050563">
    <property type="entry name" value="4-hydroxybenzoyl-CoA_TE"/>
</dbReference>
<dbReference type="PANTHER" id="PTHR31793">
    <property type="entry name" value="4-HYDROXYBENZOYL-COA THIOESTERASE FAMILY MEMBER"/>
    <property type="match status" value="1"/>
</dbReference>
<evidence type="ECO:0000313" key="4">
    <source>
        <dbReference type="Proteomes" id="UP001596109"/>
    </source>
</evidence>
<dbReference type="RefSeq" id="WP_381435329.1">
    <property type="nucleotide sequence ID" value="NZ_JBHSNO010000006.1"/>
</dbReference>
<dbReference type="Gene3D" id="3.10.129.10">
    <property type="entry name" value="Hotdog Thioesterase"/>
    <property type="match status" value="1"/>
</dbReference>
<gene>
    <name evidence="3" type="ORF">ACFPRA_13085</name>
</gene>
<comment type="similarity">
    <text evidence="1">Belongs to the 4-hydroxybenzoyl-CoA thioesterase family.</text>
</comment>
<dbReference type="SUPFAM" id="SSF54637">
    <property type="entry name" value="Thioesterase/thiol ester dehydrase-isomerase"/>
    <property type="match status" value="1"/>
</dbReference>
<dbReference type="NCBIfam" id="TIGR00051">
    <property type="entry name" value="YbgC/FadM family acyl-CoA thioesterase"/>
    <property type="match status" value="1"/>
</dbReference>
<dbReference type="Pfam" id="PF13279">
    <property type="entry name" value="4HBT_2"/>
    <property type="match status" value="1"/>
</dbReference>
<organism evidence="3 4">
    <name type="scientific">Sporosarcina soli</name>
    <dbReference type="NCBI Taxonomy" id="334736"/>
    <lineage>
        <taxon>Bacteria</taxon>
        <taxon>Bacillati</taxon>
        <taxon>Bacillota</taxon>
        <taxon>Bacilli</taxon>
        <taxon>Bacillales</taxon>
        <taxon>Caryophanaceae</taxon>
        <taxon>Sporosarcina</taxon>
    </lineage>
</organism>
<reference evidence="4" key="1">
    <citation type="journal article" date="2019" name="Int. J. Syst. Evol. Microbiol.">
        <title>The Global Catalogue of Microorganisms (GCM) 10K type strain sequencing project: providing services to taxonomists for standard genome sequencing and annotation.</title>
        <authorList>
            <consortium name="The Broad Institute Genomics Platform"/>
            <consortium name="The Broad Institute Genome Sequencing Center for Infectious Disease"/>
            <person name="Wu L."/>
            <person name="Ma J."/>
        </authorList>
    </citation>
    <scope>NUCLEOTIDE SEQUENCE [LARGE SCALE GENOMIC DNA]</scope>
    <source>
        <strain evidence="4">CGMCC 4.1434</strain>
    </source>
</reference>
<proteinExistence type="inferred from homology"/>
<evidence type="ECO:0000256" key="2">
    <source>
        <dbReference type="ARBA" id="ARBA00022801"/>
    </source>
</evidence>
<accession>A0ABW0TLI7</accession>
<name>A0ABW0TLI7_9BACL</name>
<dbReference type="InterPro" id="IPR006684">
    <property type="entry name" value="YbgC/YbaW"/>
</dbReference>
<protein>
    <submittedName>
        <fullName evidence="3">Acyl-CoA thioesterase</fullName>
        <ecNumber evidence="3">3.1.2.-</ecNumber>
    </submittedName>
</protein>
<evidence type="ECO:0000256" key="1">
    <source>
        <dbReference type="ARBA" id="ARBA00005953"/>
    </source>
</evidence>
<dbReference type="Proteomes" id="UP001596109">
    <property type="component" value="Unassembled WGS sequence"/>
</dbReference>
<keyword evidence="4" id="KW-1185">Reference proteome</keyword>
<evidence type="ECO:0000313" key="3">
    <source>
        <dbReference type="EMBL" id="MFC5589833.1"/>
    </source>
</evidence>
<keyword evidence="2 3" id="KW-0378">Hydrolase</keyword>
<dbReference type="InterPro" id="IPR029069">
    <property type="entry name" value="HotDog_dom_sf"/>
</dbReference>
<sequence>MKRIPEINVYVRYCETDAGGHVNNASYFLYFEEARTKFFATLGFGPTEREHLHFIVARTECDFIAQAYAGQILTVKTMVSKIGTKSYTVVHEITDMETGVSIAKGSAVIVCFNYQEQQSVPIPASLHAMLEEYMQSVSVQKG</sequence>
<dbReference type="EMBL" id="JBHSNO010000006">
    <property type="protein sequence ID" value="MFC5589833.1"/>
    <property type="molecule type" value="Genomic_DNA"/>
</dbReference>
<dbReference type="EC" id="3.1.2.-" evidence="3"/>
<dbReference type="CDD" id="cd00586">
    <property type="entry name" value="4HBT"/>
    <property type="match status" value="1"/>
</dbReference>
<dbReference type="GO" id="GO:0016787">
    <property type="term" value="F:hydrolase activity"/>
    <property type="evidence" value="ECO:0007669"/>
    <property type="project" value="UniProtKB-KW"/>
</dbReference>
<comment type="caution">
    <text evidence="3">The sequence shown here is derived from an EMBL/GenBank/DDBJ whole genome shotgun (WGS) entry which is preliminary data.</text>
</comment>
<dbReference type="PIRSF" id="PIRSF003230">
    <property type="entry name" value="YbgC"/>
    <property type="match status" value="1"/>
</dbReference>